<evidence type="ECO:0008006" key="5">
    <source>
        <dbReference type="Google" id="ProtNLM"/>
    </source>
</evidence>
<dbReference type="EMBL" id="VIFY01000171">
    <property type="protein sequence ID" value="TQB69115.1"/>
    <property type="molecule type" value="Genomic_DNA"/>
</dbReference>
<dbReference type="PANTHER" id="PTHR16861:SF4">
    <property type="entry name" value="SH3 DOMAIN PROTEIN (AFU_ORTHOLOGUE AFUA_1G13610)"/>
    <property type="match status" value="1"/>
</dbReference>
<evidence type="ECO:0000313" key="3">
    <source>
        <dbReference type="EMBL" id="TQB69115.1"/>
    </source>
</evidence>
<protein>
    <recommendedName>
        <fullName evidence="5">Mid2 domain-containing protein</fullName>
    </recommendedName>
</protein>
<keyword evidence="2" id="KW-0732">Signal</keyword>
<evidence type="ECO:0000313" key="4">
    <source>
        <dbReference type="Proteomes" id="UP000319663"/>
    </source>
</evidence>
<accession>A0A507QPJ0</accession>
<feature type="signal peptide" evidence="2">
    <location>
        <begin position="1"/>
        <end position="23"/>
    </location>
</feature>
<gene>
    <name evidence="3" type="ORF">MPDQ_002333</name>
</gene>
<dbReference type="Proteomes" id="UP000319663">
    <property type="component" value="Unassembled WGS sequence"/>
</dbReference>
<proteinExistence type="predicted"/>
<reference evidence="3 4" key="1">
    <citation type="submission" date="2019-06" db="EMBL/GenBank/DDBJ databases">
        <title>Wine fermentation using esterase from Monascus purpureus.</title>
        <authorList>
            <person name="Geng C."/>
            <person name="Zhang Y."/>
        </authorList>
    </citation>
    <scope>NUCLEOTIDE SEQUENCE [LARGE SCALE GENOMIC DNA]</scope>
    <source>
        <strain evidence="3">HQ1</strain>
    </source>
</reference>
<dbReference type="AlphaFoldDB" id="A0A507QPJ0"/>
<feature type="chain" id="PRO_5021495103" description="Mid2 domain-containing protein" evidence="2">
    <location>
        <begin position="24"/>
        <end position="349"/>
    </location>
</feature>
<sequence length="349" mass="37377">MRSPRILPAVIVLLLMFLQLARGNPLQLEENEQNDLEKRCANPCGYQGWLCCGSNQVCGTTSDGEAACYDSQITTTSSYWQYYTTTYLTTETDVSTVTSTWSSLLTAPPAAATCRASIGETVCGDRCCEAAFECVNGECVQGSSSAVYPTPPVLGTSSGFSTVTETAAPTTTEPFIAPVNTDGVPVTGAKASNNGKLSGGAIAGIVIGSLAGLALLLLLLFLCMRGRRRTETTVVEEHYSHHSHSGGGGGIFGRTWFGSRPTRPSRVDEGKTSSGWGSLATIGIILGAIALCLGLRRRERNEKSDYTSTTGYTYDHYSDYYTNTASMQRKLRQTNTTVKALQIFEALQI</sequence>
<keyword evidence="4" id="KW-1185">Reference proteome</keyword>
<evidence type="ECO:0000256" key="2">
    <source>
        <dbReference type="SAM" id="SignalP"/>
    </source>
</evidence>
<dbReference type="PANTHER" id="PTHR16861">
    <property type="entry name" value="GLYCOPROTEIN 38"/>
    <property type="match status" value="1"/>
</dbReference>
<organism evidence="3 4">
    <name type="scientific">Monascus purpureus</name>
    <name type="common">Red mold</name>
    <name type="synonym">Monascus anka</name>
    <dbReference type="NCBI Taxonomy" id="5098"/>
    <lineage>
        <taxon>Eukaryota</taxon>
        <taxon>Fungi</taxon>
        <taxon>Dikarya</taxon>
        <taxon>Ascomycota</taxon>
        <taxon>Pezizomycotina</taxon>
        <taxon>Eurotiomycetes</taxon>
        <taxon>Eurotiomycetidae</taxon>
        <taxon>Eurotiales</taxon>
        <taxon>Aspergillaceae</taxon>
        <taxon>Monascus</taxon>
    </lineage>
</organism>
<keyword evidence="1" id="KW-0472">Membrane</keyword>
<evidence type="ECO:0000256" key="1">
    <source>
        <dbReference type="SAM" id="Phobius"/>
    </source>
</evidence>
<feature type="transmembrane region" description="Helical" evidence="1">
    <location>
        <begin position="276"/>
        <end position="296"/>
    </location>
</feature>
<comment type="caution">
    <text evidence="3">The sequence shown here is derived from an EMBL/GenBank/DDBJ whole genome shotgun (WGS) entry which is preliminary data.</text>
</comment>
<keyword evidence="1" id="KW-0812">Transmembrane</keyword>
<keyword evidence="1" id="KW-1133">Transmembrane helix</keyword>
<name>A0A507QPJ0_MONPU</name>
<dbReference type="STRING" id="5098.A0A507QPJ0"/>
<feature type="transmembrane region" description="Helical" evidence="1">
    <location>
        <begin position="201"/>
        <end position="222"/>
    </location>
</feature>